<sequence length="66" mass="7354">MVSLVSSESDGLGYFGVWPCVEGRRGIMELGERERETEKRQWERESGKSRGRGKVTGVCVCVCVCV</sequence>
<protein>
    <submittedName>
        <fullName evidence="1">Uncharacterized protein</fullName>
    </submittedName>
</protein>
<evidence type="ECO:0000313" key="2">
    <source>
        <dbReference type="Proteomes" id="UP000327157"/>
    </source>
</evidence>
<reference evidence="2" key="2">
    <citation type="submission" date="2019-10" db="EMBL/GenBank/DDBJ databases">
        <title>A de novo genome assembly of a pear dwarfing rootstock.</title>
        <authorList>
            <person name="Wang F."/>
            <person name="Wang J."/>
            <person name="Li S."/>
            <person name="Zhang Y."/>
            <person name="Fang M."/>
            <person name="Ma L."/>
            <person name="Zhao Y."/>
            <person name="Jiang S."/>
        </authorList>
    </citation>
    <scope>NUCLEOTIDE SEQUENCE [LARGE SCALE GENOMIC DNA]</scope>
</reference>
<evidence type="ECO:0000313" key="1">
    <source>
        <dbReference type="EMBL" id="KAB2600065.1"/>
    </source>
</evidence>
<reference evidence="1 2" key="3">
    <citation type="submission" date="2019-11" db="EMBL/GenBank/DDBJ databases">
        <title>A de novo genome assembly of a pear dwarfing rootstock.</title>
        <authorList>
            <person name="Wang F."/>
            <person name="Wang J."/>
            <person name="Li S."/>
            <person name="Zhang Y."/>
            <person name="Fang M."/>
            <person name="Ma L."/>
            <person name="Zhao Y."/>
            <person name="Jiang S."/>
        </authorList>
    </citation>
    <scope>NUCLEOTIDE SEQUENCE [LARGE SCALE GENOMIC DNA]</scope>
    <source>
        <strain evidence="1">S2</strain>
        <tissue evidence="1">Leaf</tissue>
    </source>
</reference>
<organism evidence="1 2">
    <name type="scientific">Pyrus ussuriensis x Pyrus communis</name>
    <dbReference type="NCBI Taxonomy" id="2448454"/>
    <lineage>
        <taxon>Eukaryota</taxon>
        <taxon>Viridiplantae</taxon>
        <taxon>Streptophyta</taxon>
        <taxon>Embryophyta</taxon>
        <taxon>Tracheophyta</taxon>
        <taxon>Spermatophyta</taxon>
        <taxon>Magnoliopsida</taxon>
        <taxon>eudicotyledons</taxon>
        <taxon>Gunneridae</taxon>
        <taxon>Pentapetalae</taxon>
        <taxon>rosids</taxon>
        <taxon>fabids</taxon>
        <taxon>Rosales</taxon>
        <taxon>Rosaceae</taxon>
        <taxon>Amygdaloideae</taxon>
        <taxon>Maleae</taxon>
        <taxon>Pyrus</taxon>
    </lineage>
</organism>
<dbReference type="AlphaFoldDB" id="A0A5N5FAG7"/>
<dbReference type="EMBL" id="SMOL01000753">
    <property type="protein sequence ID" value="KAB2600065.1"/>
    <property type="molecule type" value="Genomic_DNA"/>
</dbReference>
<comment type="caution">
    <text evidence="1">The sequence shown here is derived from an EMBL/GenBank/DDBJ whole genome shotgun (WGS) entry which is preliminary data.</text>
</comment>
<name>A0A5N5FAG7_9ROSA</name>
<proteinExistence type="predicted"/>
<reference evidence="1 2" key="1">
    <citation type="submission" date="2019-09" db="EMBL/GenBank/DDBJ databases">
        <authorList>
            <person name="Ou C."/>
        </authorList>
    </citation>
    <scope>NUCLEOTIDE SEQUENCE [LARGE SCALE GENOMIC DNA]</scope>
    <source>
        <strain evidence="1">S2</strain>
        <tissue evidence="1">Leaf</tissue>
    </source>
</reference>
<dbReference type="Proteomes" id="UP000327157">
    <property type="component" value="Chromosome 13"/>
</dbReference>
<accession>A0A5N5FAG7</accession>
<keyword evidence="2" id="KW-1185">Reference proteome</keyword>
<gene>
    <name evidence="1" type="ORF">D8674_010336</name>
</gene>